<name>A0A2P2NUZ9_RHIMU</name>
<organism evidence="1">
    <name type="scientific">Rhizophora mucronata</name>
    <name type="common">Asiatic mangrove</name>
    <dbReference type="NCBI Taxonomy" id="61149"/>
    <lineage>
        <taxon>Eukaryota</taxon>
        <taxon>Viridiplantae</taxon>
        <taxon>Streptophyta</taxon>
        <taxon>Embryophyta</taxon>
        <taxon>Tracheophyta</taxon>
        <taxon>Spermatophyta</taxon>
        <taxon>Magnoliopsida</taxon>
        <taxon>eudicotyledons</taxon>
        <taxon>Gunneridae</taxon>
        <taxon>Pentapetalae</taxon>
        <taxon>rosids</taxon>
        <taxon>fabids</taxon>
        <taxon>Malpighiales</taxon>
        <taxon>Rhizophoraceae</taxon>
        <taxon>Rhizophora</taxon>
    </lineage>
</organism>
<sequence>MFKLGNNTAVTQVLKSKSKKIKLQNDSF</sequence>
<dbReference type="EMBL" id="GGEC01065697">
    <property type="protein sequence ID" value="MBX46181.1"/>
    <property type="molecule type" value="Transcribed_RNA"/>
</dbReference>
<dbReference type="AlphaFoldDB" id="A0A2P2NUZ9"/>
<protein>
    <submittedName>
        <fullName evidence="1">Uncharacterized protein</fullName>
    </submittedName>
</protein>
<evidence type="ECO:0000313" key="1">
    <source>
        <dbReference type="EMBL" id="MBX46181.1"/>
    </source>
</evidence>
<accession>A0A2P2NUZ9</accession>
<proteinExistence type="predicted"/>
<reference evidence="1" key="1">
    <citation type="submission" date="2018-02" db="EMBL/GenBank/DDBJ databases">
        <title>Rhizophora mucronata_Transcriptome.</title>
        <authorList>
            <person name="Meera S.P."/>
            <person name="Sreeshan A."/>
            <person name="Augustine A."/>
        </authorList>
    </citation>
    <scope>NUCLEOTIDE SEQUENCE</scope>
    <source>
        <tissue evidence="1">Leaf</tissue>
    </source>
</reference>